<dbReference type="InterPro" id="IPR002018">
    <property type="entry name" value="CarbesteraseB"/>
</dbReference>
<reference evidence="6" key="1">
    <citation type="submission" date="2025-08" db="UniProtKB">
        <authorList>
            <consortium name="RefSeq"/>
        </authorList>
    </citation>
    <scope>IDENTIFICATION</scope>
</reference>
<dbReference type="GeneID" id="101850909"/>
<name>A0ABM1A968_APLCA</name>
<dbReference type="EC" id="3.1.1.-" evidence="3"/>
<evidence type="ECO:0000259" key="4">
    <source>
        <dbReference type="Pfam" id="PF00135"/>
    </source>
</evidence>
<dbReference type="SUPFAM" id="SSF53474">
    <property type="entry name" value="alpha/beta-Hydrolases"/>
    <property type="match status" value="1"/>
</dbReference>
<organism evidence="5 6">
    <name type="scientific">Aplysia californica</name>
    <name type="common">California sea hare</name>
    <dbReference type="NCBI Taxonomy" id="6500"/>
    <lineage>
        <taxon>Eukaryota</taxon>
        <taxon>Metazoa</taxon>
        <taxon>Spiralia</taxon>
        <taxon>Lophotrochozoa</taxon>
        <taxon>Mollusca</taxon>
        <taxon>Gastropoda</taxon>
        <taxon>Heterobranchia</taxon>
        <taxon>Euthyneura</taxon>
        <taxon>Tectipleura</taxon>
        <taxon>Aplysiida</taxon>
        <taxon>Aplysioidea</taxon>
        <taxon>Aplysiidae</taxon>
        <taxon>Aplysia</taxon>
    </lineage>
</organism>
<evidence type="ECO:0000313" key="5">
    <source>
        <dbReference type="Proteomes" id="UP000694888"/>
    </source>
</evidence>
<proteinExistence type="inferred from homology"/>
<dbReference type="Pfam" id="PF00135">
    <property type="entry name" value="COesterase"/>
    <property type="match status" value="1"/>
</dbReference>
<dbReference type="InterPro" id="IPR050309">
    <property type="entry name" value="Type-B_Carboxylest/Lipase"/>
</dbReference>
<dbReference type="PANTHER" id="PTHR11559">
    <property type="entry name" value="CARBOXYLESTERASE"/>
    <property type="match status" value="1"/>
</dbReference>
<evidence type="ECO:0000313" key="6">
    <source>
        <dbReference type="RefSeq" id="XP_012943214.1"/>
    </source>
</evidence>
<evidence type="ECO:0000256" key="1">
    <source>
        <dbReference type="ARBA" id="ARBA00005964"/>
    </source>
</evidence>
<gene>
    <name evidence="6" type="primary">LOC101850909</name>
</gene>
<dbReference type="InterPro" id="IPR029058">
    <property type="entry name" value="AB_hydrolase_fold"/>
</dbReference>
<dbReference type="PROSITE" id="PS00122">
    <property type="entry name" value="CARBOXYLESTERASE_B_1"/>
    <property type="match status" value="1"/>
</dbReference>
<sequence>MFGGNPDSITVSGQSAGGIDTSVLALSSQARGLFDRAFPMSGVPGVDHPMVLAREPVVMADMLARREKCLCESAPTPQTSDQWEAVLDCLRRLPEDRFASLEGLGNLPSCGPVVDGDLLPKQIKDLFSDSAYLESIGFYEKDYLVSVVNNEGDFLTVIFDYKKSLMTEEQLEAMPPSAIFQGVVSEMLKGGFGQVSPEVVGKVVEYYNNNYEVNPLADFAADCIFHVPSLEFVNAISSGGGGERGKVYLLRFDEYPEFMAGPYKGTTHGLDLSYLFDLRQDELRKFLDYKVDESKWSSADTDLKDRYCDLVSSFVKTGKPEVPKGASGKVPPTWPPYDPVKGQYLAFSSAPSLAQHLKADRLRFFQQQIPEWIREFPLQPPSKDEL</sequence>
<feature type="domain" description="Carboxylesterase type B" evidence="4">
    <location>
        <begin position="2"/>
        <end position="364"/>
    </location>
</feature>
<evidence type="ECO:0000256" key="2">
    <source>
        <dbReference type="ARBA" id="ARBA00022801"/>
    </source>
</evidence>
<keyword evidence="2 3" id="KW-0378">Hydrolase</keyword>
<dbReference type="RefSeq" id="XP_012943214.1">
    <property type="nucleotide sequence ID" value="XM_013087760.1"/>
</dbReference>
<evidence type="ECO:0000256" key="3">
    <source>
        <dbReference type="RuleBase" id="RU361235"/>
    </source>
</evidence>
<accession>A0ABM1A968</accession>
<comment type="similarity">
    <text evidence="1 3">Belongs to the type-B carboxylesterase/lipase family.</text>
</comment>
<dbReference type="Gene3D" id="3.40.50.1820">
    <property type="entry name" value="alpha/beta hydrolase"/>
    <property type="match status" value="1"/>
</dbReference>
<keyword evidence="5" id="KW-1185">Reference proteome</keyword>
<dbReference type="InterPro" id="IPR019826">
    <property type="entry name" value="Carboxylesterase_B_AS"/>
</dbReference>
<dbReference type="Proteomes" id="UP000694888">
    <property type="component" value="Unplaced"/>
</dbReference>
<protein>
    <recommendedName>
        <fullName evidence="3">Carboxylic ester hydrolase</fullName>
        <ecNumber evidence="3">3.1.1.-</ecNumber>
    </recommendedName>
</protein>